<comment type="caution">
    <text evidence="1">The sequence shown here is derived from an EMBL/GenBank/DDBJ whole genome shotgun (WGS) entry which is preliminary data.</text>
</comment>
<accession>A0ACB7NW45</accession>
<dbReference type="EMBL" id="JAGIZQ010000007">
    <property type="protein sequence ID" value="KAH6617632.1"/>
    <property type="molecule type" value="Genomic_DNA"/>
</dbReference>
<name>A0ACB7NW45_9PEZI</name>
<proteinExistence type="predicted"/>
<dbReference type="Proteomes" id="UP000724584">
    <property type="component" value="Unassembled WGS sequence"/>
</dbReference>
<sequence>MAHILQQYHHLVRYAHWAYMNDDGAQFRSAAGELHGDVRFRKLEIVTPFFKDKLKLLTPNTHVHLGLRADNSVVLAFRGTDFPFTVEDLVSPTRWWGFWGNVWTDVAFRMTQVSWLPEEQSPVLVHEGFLAAFNNLVDNDNRLRAAILNLARGQPTKIEICGHSLGAALAVLSITLYRLEMDGDPIPTIPDRFTQALPVKMSATHPNWTVNDRQYHHVGIPIVIHRATGDSTPNSAEFDVERPDITAEEDAAPLPFLLRVPYQFGGFFTYWAIRATRMIPGLWLYHDPTGYEAVVQRIVEELPVENAA</sequence>
<keyword evidence="2" id="KW-1185">Reference proteome</keyword>
<reference evidence="1 2" key="1">
    <citation type="journal article" date="2021" name="Nat. Commun.">
        <title>Genetic determinants of endophytism in the Arabidopsis root mycobiome.</title>
        <authorList>
            <person name="Mesny F."/>
            <person name="Miyauchi S."/>
            <person name="Thiergart T."/>
            <person name="Pickel B."/>
            <person name="Atanasova L."/>
            <person name="Karlsson M."/>
            <person name="Huettel B."/>
            <person name="Barry K.W."/>
            <person name="Haridas S."/>
            <person name="Chen C."/>
            <person name="Bauer D."/>
            <person name="Andreopoulos W."/>
            <person name="Pangilinan J."/>
            <person name="LaButti K."/>
            <person name="Riley R."/>
            <person name="Lipzen A."/>
            <person name="Clum A."/>
            <person name="Drula E."/>
            <person name="Henrissat B."/>
            <person name="Kohler A."/>
            <person name="Grigoriev I.V."/>
            <person name="Martin F.M."/>
            <person name="Hacquard S."/>
        </authorList>
    </citation>
    <scope>NUCLEOTIDE SEQUENCE [LARGE SCALE GENOMIC DNA]</scope>
    <source>
        <strain evidence="1 2">MPI-SDFR-AT-0079</strain>
    </source>
</reference>
<evidence type="ECO:0000313" key="2">
    <source>
        <dbReference type="Proteomes" id="UP000724584"/>
    </source>
</evidence>
<evidence type="ECO:0000313" key="1">
    <source>
        <dbReference type="EMBL" id="KAH6617632.1"/>
    </source>
</evidence>
<organism evidence="1 2">
    <name type="scientific">Chaetomium tenue</name>
    <dbReference type="NCBI Taxonomy" id="1854479"/>
    <lineage>
        <taxon>Eukaryota</taxon>
        <taxon>Fungi</taxon>
        <taxon>Dikarya</taxon>
        <taxon>Ascomycota</taxon>
        <taxon>Pezizomycotina</taxon>
        <taxon>Sordariomycetes</taxon>
        <taxon>Sordariomycetidae</taxon>
        <taxon>Sordariales</taxon>
        <taxon>Chaetomiaceae</taxon>
        <taxon>Chaetomium</taxon>
    </lineage>
</organism>
<protein>
    <submittedName>
        <fullName evidence="1">Uncharacterized protein</fullName>
    </submittedName>
</protein>
<gene>
    <name evidence="1" type="ORF">F5144DRAFT_633834</name>
</gene>